<reference evidence="2" key="1">
    <citation type="journal article" date="2023" name="Front. Plant Sci.">
        <title>Chromosomal-level genome assembly of Melastoma candidum provides insights into trichome evolution.</title>
        <authorList>
            <person name="Zhong Y."/>
            <person name="Wu W."/>
            <person name="Sun C."/>
            <person name="Zou P."/>
            <person name="Liu Y."/>
            <person name="Dai S."/>
            <person name="Zhou R."/>
        </authorList>
    </citation>
    <scope>NUCLEOTIDE SEQUENCE [LARGE SCALE GENOMIC DNA]</scope>
</reference>
<dbReference type="EMBL" id="CM042889">
    <property type="protein sequence ID" value="KAI4318674.1"/>
    <property type="molecule type" value="Genomic_DNA"/>
</dbReference>
<proteinExistence type="predicted"/>
<name>A0ACB9M396_9MYRT</name>
<keyword evidence="2" id="KW-1185">Reference proteome</keyword>
<sequence>MCTSPGNALGNSLCSSQYTSRTRILQANRNHSSFWHAYSSSLFSSSPIFFCSSSGLLWDAYKKLTNMGLKQNMKTSNFCQEQINLSMDFASMLFMYFIHNETAITTRRLPTLG</sequence>
<accession>A0ACB9M396</accession>
<evidence type="ECO:0000313" key="2">
    <source>
        <dbReference type="Proteomes" id="UP001057402"/>
    </source>
</evidence>
<gene>
    <name evidence="1" type="ORF">MLD38_032350</name>
</gene>
<comment type="caution">
    <text evidence="1">The sequence shown here is derived from an EMBL/GenBank/DDBJ whole genome shotgun (WGS) entry which is preliminary data.</text>
</comment>
<evidence type="ECO:0000313" key="1">
    <source>
        <dbReference type="EMBL" id="KAI4318674.1"/>
    </source>
</evidence>
<dbReference type="Proteomes" id="UP001057402">
    <property type="component" value="Chromosome 10"/>
</dbReference>
<organism evidence="1 2">
    <name type="scientific">Melastoma candidum</name>
    <dbReference type="NCBI Taxonomy" id="119954"/>
    <lineage>
        <taxon>Eukaryota</taxon>
        <taxon>Viridiplantae</taxon>
        <taxon>Streptophyta</taxon>
        <taxon>Embryophyta</taxon>
        <taxon>Tracheophyta</taxon>
        <taxon>Spermatophyta</taxon>
        <taxon>Magnoliopsida</taxon>
        <taxon>eudicotyledons</taxon>
        <taxon>Gunneridae</taxon>
        <taxon>Pentapetalae</taxon>
        <taxon>rosids</taxon>
        <taxon>malvids</taxon>
        <taxon>Myrtales</taxon>
        <taxon>Melastomataceae</taxon>
        <taxon>Melastomatoideae</taxon>
        <taxon>Melastomateae</taxon>
        <taxon>Melastoma</taxon>
    </lineage>
</organism>
<protein>
    <submittedName>
        <fullName evidence="1">Uncharacterized protein</fullName>
    </submittedName>
</protein>